<proteinExistence type="predicted"/>
<dbReference type="EnsemblMetazoa" id="G10375.3">
    <property type="protein sequence ID" value="G10375.3:cds"/>
    <property type="gene ID" value="G10375"/>
</dbReference>
<dbReference type="GO" id="GO:0019760">
    <property type="term" value="P:glucosinolate metabolic process"/>
    <property type="evidence" value="ECO:0007669"/>
    <property type="project" value="UniProtKB-ARBA"/>
</dbReference>
<dbReference type="PANTHER" id="PTHR47435:SF4">
    <property type="entry name" value="KELCH REPEAT PROTEIN (AFU_ORTHOLOGUE AFUA_5G12780)"/>
    <property type="match status" value="1"/>
</dbReference>
<dbReference type="GO" id="GO:0005829">
    <property type="term" value="C:cytosol"/>
    <property type="evidence" value="ECO:0007669"/>
    <property type="project" value="TreeGrafter"/>
</dbReference>
<keyword evidence="1" id="KW-0880">Kelch repeat</keyword>
<dbReference type="Pfam" id="PF24681">
    <property type="entry name" value="Kelch_KLHDC2_KLHL20_DRC7"/>
    <property type="match status" value="1"/>
</dbReference>
<dbReference type="InterPro" id="IPR015915">
    <property type="entry name" value="Kelch-typ_b-propeller"/>
</dbReference>
<dbReference type="KEGG" id="crg:105326297"/>
<dbReference type="SMART" id="SM00612">
    <property type="entry name" value="Kelch"/>
    <property type="match status" value="3"/>
</dbReference>
<keyword evidence="3" id="KW-0408">Iron</keyword>
<evidence type="ECO:0000313" key="4">
    <source>
        <dbReference type="EnsemblMetazoa" id="G10375.2:cds"/>
    </source>
</evidence>
<evidence type="ECO:0000256" key="3">
    <source>
        <dbReference type="ARBA" id="ARBA00023004"/>
    </source>
</evidence>
<accession>A0A8W8HNS6</accession>
<sequence length="325" mass="35537">MTSAVKALWRRLSTKGAIPQGRSSHGFVIINHHAYVFGGENSPRVPIGSTVHCLDLNTLEWSVSQPKDKESEPPPTNAAAVAALGDSMYMFGGRSGISMGEGDNNDMYTFNTCSKEWRKLPTTGDVPMARSYHAMTALGNALYVFGGCTQKGRMNDLYRFDVDTNTWEKQPAYDVIEGRGGPGLVSVGHTLYVVAGFAGREMNDVHAFDTKEKTWQTLTFHTDLPPRSVFGIGSHGNTIIVVCGEVDPSDKGHAGAGHFSNEAFILDTVNPQNWVRVPTEGDQPEPRGWFTAAYSDSDKKLYIFGGNSLSNERLNDIYSFQLSQG</sequence>
<dbReference type="EnsemblMetazoa" id="G10375.4">
    <property type="protein sequence ID" value="G10375.4:cds"/>
    <property type="gene ID" value="G10375"/>
</dbReference>
<dbReference type="GeneID" id="105326297"/>
<dbReference type="OrthoDB" id="10250130at2759"/>
<dbReference type="AlphaFoldDB" id="A0A8W8HNS6"/>
<dbReference type="Gene3D" id="2.120.10.80">
    <property type="entry name" value="Kelch-type beta propeller"/>
    <property type="match status" value="2"/>
</dbReference>
<dbReference type="OMA" id="PRDNDVH"/>
<name>A0A8W8HNS6_MAGGI</name>
<dbReference type="EnsemblMetazoa" id="G10375.1">
    <property type="protein sequence ID" value="G10375.1:cds"/>
    <property type="gene ID" value="G10375"/>
</dbReference>
<keyword evidence="5" id="KW-1185">Reference proteome</keyword>
<dbReference type="Proteomes" id="UP000005408">
    <property type="component" value="Unassembled WGS sequence"/>
</dbReference>
<evidence type="ECO:0000256" key="2">
    <source>
        <dbReference type="ARBA" id="ARBA00022737"/>
    </source>
</evidence>
<protein>
    <recommendedName>
        <fullName evidence="6">Nitrile-specifier protein 5</fullName>
    </recommendedName>
</protein>
<evidence type="ECO:0000256" key="1">
    <source>
        <dbReference type="ARBA" id="ARBA00022441"/>
    </source>
</evidence>
<dbReference type="GO" id="GO:0030234">
    <property type="term" value="F:enzyme regulator activity"/>
    <property type="evidence" value="ECO:0007669"/>
    <property type="project" value="TreeGrafter"/>
</dbReference>
<organism evidence="4 5">
    <name type="scientific">Magallana gigas</name>
    <name type="common">Pacific oyster</name>
    <name type="synonym">Crassostrea gigas</name>
    <dbReference type="NCBI Taxonomy" id="29159"/>
    <lineage>
        <taxon>Eukaryota</taxon>
        <taxon>Metazoa</taxon>
        <taxon>Spiralia</taxon>
        <taxon>Lophotrochozoa</taxon>
        <taxon>Mollusca</taxon>
        <taxon>Bivalvia</taxon>
        <taxon>Autobranchia</taxon>
        <taxon>Pteriomorphia</taxon>
        <taxon>Ostreida</taxon>
        <taxon>Ostreoidea</taxon>
        <taxon>Ostreidae</taxon>
        <taxon>Magallana</taxon>
    </lineage>
</organism>
<dbReference type="SUPFAM" id="SSF117281">
    <property type="entry name" value="Kelch motif"/>
    <property type="match status" value="1"/>
</dbReference>
<dbReference type="EnsemblMetazoa" id="G10375.2">
    <property type="protein sequence ID" value="G10375.2:cds"/>
    <property type="gene ID" value="G10375"/>
</dbReference>
<reference evidence="4" key="1">
    <citation type="submission" date="2022-08" db="UniProtKB">
        <authorList>
            <consortium name="EnsemblMetazoa"/>
        </authorList>
    </citation>
    <scope>IDENTIFICATION</scope>
    <source>
        <strain evidence="4">05x7-T-G4-1.051#20</strain>
    </source>
</reference>
<dbReference type="PANTHER" id="PTHR47435">
    <property type="entry name" value="KELCH REPEAT PROTEIN (AFU_ORTHOLOGUE AFUA_5G12780)"/>
    <property type="match status" value="1"/>
</dbReference>
<evidence type="ECO:0008006" key="6">
    <source>
        <dbReference type="Google" id="ProtNLM"/>
    </source>
</evidence>
<dbReference type="InterPro" id="IPR006652">
    <property type="entry name" value="Kelch_1"/>
</dbReference>
<keyword evidence="2" id="KW-0677">Repeat</keyword>
<evidence type="ECO:0000313" key="5">
    <source>
        <dbReference type="Proteomes" id="UP000005408"/>
    </source>
</evidence>